<evidence type="ECO:0000313" key="3">
    <source>
        <dbReference type="Proteomes" id="UP000619479"/>
    </source>
</evidence>
<gene>
    <name evidence="2" type="ORF">Acy02nite_21250</name>
</gene>
<accession>A0A919IEP7</accession>
<feature type="compositionally biased region" description="Low complexity" evidence="1">
    <location>
        <begin position="78"/>
        <end position="116"/>
    </location>
</feature>
<feature type="region of interest" description="Disordered" evidence="1">
    <location>
        <begin position="1"/>
        <end position="125"/>
    </location>
</feature>
<sequence length="194" mass="20712">MPIGPVQRAASAIGPGSAVAATAGGPIGDGGAHAVLKQASVPNGNRETSADLAPGRRPFVISQPRTESRRPDTPPPVVQRAPAGQPAARSAPAAARTAQRSQGPGTPAKPKPATTASPPPAPDLDALFKRLEPRHVDAILSRFNDKQLTKLVRLLRREQLDELAHRLTDPVQRLLRAEMRTSRERSARLRDGWR</sequence>
<evidence type="ECO:0000256" key="1">
    <source>
        <dbReference type="SAM" id="MobiDB-lite"/>
    </source>
</evidence>
<name>A0A919IEP7_9ACTN</name>
<proteinExistence type="predicted"/>
<evidence type="ECO:0000313" key="2">
    <source>
        <dbReference type="EMBL" id="GID64244.1"/>
    </source>
</evidence>
<organism evidence="2 3">
    <name type="scientific">Actinoplanes cyaneus</name>
    <dbReference type="NCBI Taxonomy" id="52696"/>
    <lineage>
        <taxon>Bacteria</taxon>
        <taxon>Bacillati</taxon>
        <taxon>Actinomycetota</taxon>
        <taxon>Actinomycetes</taxon>
        <taxon>Micromonosporales</taxon>
        <taxon>Micromonosporaceae</taxon>
        <taxon>Actinoplanes</taxon>
    </lineage>
</organism>
<protein>
    <submittedName>
        <fullName evidence="2">Uncharacterized protein</fullName>
    </submittedName>
</protein>
<reference evidence="2" key="1">
    <citation type="submission" date="2021-01" db="EMBL/GenBank/DDBJ databases">
        <title>Whole genome shotgun sequence of Actinoplanes cyaneus NBRC 14990.</title>
        <authorList>
            <person name="Komaki H."/>
            <person name="Tamura T."/>
        </authorList>
    </citation>
    <scope>NUCLEOTIDE SEQUENCE</scope>
    <source>
        <strain evidence="2">NBRC 14990</strain>
    </source>
</reference>
<dbReference type="Proteomes" id="UP000619479">
    <property type="component" value="Unassembled WGS sequence"/>
</dbReference>
<dbReference type="AlphaFoldDB" id="A0A919IEP7"/>
<comment type="caution">
    <text evidence="2">The sequence shown here is derived from an EMBL/GenBank/DDBJ whole genome shotgun (WGS) entry which is preliminary data.</text>
</comment>
<dbReference type="EMBL" id="BOMH01000016">
    <property type="protein sequence ID" value="GID64244.1"/>
    <property type="molecule type" value="Genomic_DNA"/>
</dbReference>
<keyword evidence="3" id="KW-1185">Reference proteome</keyword>